<feature type="compositionally biased region" description="Basic and acidic residues" evidence="1">
    <location>
        <begin position="42"/>
        <end position="56"/>
    </location>
</feature>
<evidence type="ECO:0000313" key="2">
    <source>
        <dbReference type="EMBL" id="TQE90918.1"/>
    </source>
</evidence>
<protein>
    <recommendedName>
        <fullName evidence="4">YtxH domain-containing protein</fullName>
    </recommendedName>
</protein>
<name>A0A540V2H1_9BACL</name>
<reference evidence="2 3" key="1">
    <citation type="submission" date="2019-06" db="EMBL/GenBank/DDBJ databases">
        <title>Genome sequence of Ureibacillus terrenus.</title>
        <authorList>
            <person name="Maclea K.S."/>
            <person name="Simoes M."/>
        </authorList>
    </citation>
    <scope>NUCLEOTIDE SEQUENCE [LARGE SCALE GENOMIC DNA]</scope>
    <source>
        <strain evidence="2 3">ATCC BAA-384</strain>
    </source>
</reference>
<feature type="compositionally biased region" description="Acidic residues" evidence="1">
    <location>
        <begin position="60"/>
        <end position="71"/>
    </location>
</feature>
<keyword evidence="3" id="KW-1185">Reference proteome</keyword>
<organism evidence="2 3">
    <name type="scientific">Ureibacillus terrenus</name>
    <dbReference type="NCBI Taxonomy" id="118246"/>
    <lineage>
        <taxon>Bacteria</taxon>
        <taxon>Bacillati</taxon>
        <taxon>Bacillota</taxon>
        <taxon>Bacilli</taxon>
        <taxon>Bacillales</taxon>
        <taxon>Caryophanaceae</taxon>
        <taxon>Ureibacillus</taxon>
    </lineage>
</organism>
<accession>A0A540V2H1</accession>
<dbReference type="EMBL" id="VIGD01000008">
    <property type="protein sequence ID" value="TQE90918.1"/>
    <property type="molecule type" value="Genomic_DNA"/>
</dbReference>
<dbReference type="Proteomes" id="UP000315753">
    <property type="component" value="Unassembled WGS sequence"/>
</dbReference>
<dbReference type="PROSITE" id="PS51257">
    <property type="entry name" value="PROKAR_LIPOPROTEIN"/>
    <property type="match status" value="1"/>
</dbReference>
<sequence>MKPFIYALLLGSALLVGCNDNDTEDAINDVGNDVREGIEDVGEGVREGARDVREGVNDALDNDAVDNDINENDDRTNQGLRNNDVMPDDKGVTGDERGNQEDVIEDRKDIRDADRKDE</sequence>
<proteinExistence type="predicted"/>
<comment type="caution">
    <text evidence="2">The sequence shown here is derived from an EMBL/GenBank/DDBJ whole genome shotgun (WGS) entry which is preliminary data.</text>
</comment>
<gene>
    <name evidence="2" type="ORF">FKZ59_07890</name>
</gene>
<feature type="region of interest" description="Disordered" evidence="1">
    <location>
        <begin position="42"/>
        <end position="118"/>
    </location>
</feature>
<dbReference type="OrthoDB" id="2740442at2"/>
<dbReference type="AlphaFoldDB" id="A0A540V2H1"/>
<evidence type="ECO:0000313" key="3">
    <source>
        <dbReference type="Proteomes" id="UP000315753"/>
    </source>
</evidence>
<evidence type="ECO:0000256" key="1">
    <source>
        <dbReference type="SAM" id="MobiDB-lite"/>
    </source>
</evidence>
<dbReference type="RefSeq" id="WP_141602209.1">
    <property type="nucleotide sequence ID" value="NZ_VIGD01000008.1"/>
</dbReference>
<feature type="compositionally biased region" description="Basic and acidic residues" evidence="1">
    <location>
        <begin position="87"/>
        <end position="118"/>
    </location>
</feature>
<evidence type="ECO:0008006" key="4">
    <source>
        <dbReference type="Google" id="ProtNLM"/>
    </source>
</evidence>